<evidence type="ECO:0000313" key="2">
    <source>
        <dbReference type="EMBL" id="KEQ18800.1"/>
    </source>
</evidence>
<dbReference type="EMBL" id="JOKH01000001">
    <property type="protein sequence ID" value="KEQ18800.1"/>
    <property type="molecule type" value="Genomic_DNA"/>
</dbReference>
<sequence length="274" mass="31369">MTSLSGQTEVIPGGQFSVVTYNVAGLPSWINDLDTDRFDPMGEKLNAFDIVLVQEDFWYHDLLTANMDFPYMSPPKINTWGEWLWLYLVNDGLNRFSRFPMSEVKRHPWDSCHDYNVSGGNGSDCFARKGFSFASHTLTAENGEEVRLDIYNLHMESSHTDEGNLIRAAQVEILAEEMQKLSGDNAVILVGDFNFSKGRMPGLYQKLIEATELTDAFTALRKTDKWTVDRIFFRSSKQLKLTPVKAQTLRFNENGMTLSDHSPKMVQFNWRLEE</sequence>
<dbReference type="SUPFAM" id="SSF56219">
    <property type="entry name" value="DNase I-like"/>
    <property type="match status" value="1"/>
</dbReference>
<dbReference type="AlphaFoldDB" id="A0A081NK27"/>
<dbReference type="GO" id="GO:0005737">
    <property type="term" value="C:cytoplasm"/>
    <property type="evidence" value="ECO:0007669"/>
    <property type="project" value="TreeGrafter"/>
</dbReference>
<dbReference type="GO" id="GO:0004767">
    <property type="term" value="F:sphingomyelin phosphodiesterase activity"/>
    <property type="evidence" value="ECO:0007669"/>
    <property type="project" value="InterPro"/>
</dbReference>
<dbReference type="Pfam" id="PF03372">
    <property type="entry name" value="Exo_endo_phos"/>
    <property type="match status" value="1"/>
</dbReference>
<reference evidence="2 3" key="1">
    <citation type="submission" date="2014-06" db="EMBL/GenBank/DDBJ databases">
        <title>Whole Genome Sequences of Three Symbiotic Endozoicomonas Bacteria.</title>
        <authorList>
            <person name="Neave M.J."/>
            <person name="Apprill A."/>
            <person name="Voolstra C.R."/>
        </authorList>
    </citation>
    <scope>NUCLEOTIDE SEQUENCE [LARGE SCALE GENOMIC DNA]</scope>
    <source>
        <strain evidence="2 3">DSM 25634</strain>
    </source>
</reference>
<gene>
    <name evidence="2" type="ORF">GZ78_01555</name>
</gene>
<dbReference type="InterPro" id="IPR005135">
    <property type="entry name" value="Endo/exonuclease/phosphatase"/>
</dbReference>
<comment type="caution">
    <text evidence="2">The sequence shown here is derived from an EMBL/GenBank/DDBJ whole genome shotgun (WGS) entry which is preliminary data.</text>
</comment>
<evidence type="ECO:0000259" key="1">
    <source>
        <dbReference type="Pfam" id="PF03372"/>
    </source>
</evidence>
<evidence type="ECO:0000313" key="3">
    <source>
        <dbReference type="Proteomes" id="UP000028073"/>
    </source>
</evidence>
<name>A0A081NK27_9GAMM</name>
<dbReference type="Proteomes" id="UP000028073">
    <property type="component" value="Unassembled WGS sequence"/>
</dbReference>
<dbReference type="InterPro" id="IPR038772">
    <property type="entry name" value="Sph/SMPD2-like"/>
</dbReference>
<keyword evidence="3" id="KW-1185">Reference proteome</keyword>
<dbReference type="InterPro" id="IPR036691">
    <property type="entry name" value="Endo/exonu/phosph_ase_sf"/>
</dbReference>
<proteinExistence type="predicted"/>
<dbReference type="PANTHER" id="PTHR16320:SF1">
    <property type="entry name" value="SPHINGOMYELINASE DDB_G0288017"/>
    <property type="match status" value="1"/>
</dbReference>
<dbReference type="STRING" id="1137799.GZ78_01555"/>
<dbReference type="PANTHER" id="PTHR16320">
    <property type="entry name" value="SPHINGOMYELINASE FAMILY MEMBER"/>
    <property type="match status" value="1"/>
</dbReference>
<organism evidence="2 3">
    <name type="scientific">Endozoicomonas numazuensis</name>
    <dbReference type="NCBI Taxonomy" id="1137799"/>
    <lineage>
        <taxon>Bacteria</taxon>
        <taxon>Pseudomonadati</taxon>
        <taxon>Pseudomonadota</taxon>
        <taxon>Gammaproteobacteria</taxon>
        <taxon>Oceanospirillales</taxon>
        <taxon>Endozoicomonadaceae</taxon>
        <taxon>Endozoicomonas</taxon>
    </lineage>
</organism>
<dbReference type="Gene3D" id="3.60.10.10">
    <property type="entry name" value="Endonuclease/exonuclease/phosphatase"/>
    <property type="match status" value="1"/>
</dbReference>
<feature type="domain" description="Endonuclease/exonuclease/phosphatase" evidence="1">
    <location>
        <begin position="19"/>
        <end position="261"/>
    </location>
</feature>
<accession>A0A081NK27</accession>
<protein>
    <recommendedName>
        <fullName evidence="1">Endonuclease/exonuclease/phosphatase domain-containing protein</fullName>
    </recommendedName>
</protein>
<dbReference type="eggNOG" id="COG3568">
    <property type="taxonomic scope" value="Bacteria"/>
</dbReference>